<evidence type="ECO:0000256" key="1">
    <source>
        <dbReference type="ARBA" id="ARBA00010702"/>
    </source>
</evidence>
<dbReference type="GO" id="GO:0004649">
    <property type="term" value="F:poly(ADP-ribose) glycohydrolase activity"/>
    <property type="evidence" value="ECO:0007669"/>
    <property type="project" value="UniProtKB-EC"/>
</dbReference>
<keyword evidence="12" id="KW-0460">Magnesium</keyword>
<gene>
    <name evidence="14" type="ORF">TSPGSL018_20402</name>
</gene>
<dbReference type="Gene3D" id="1.10.4080.10">
    <property type="entry name" value="ADP-ribosylation/Crystallin J1"/>
    <property type="match status" value="1"/>
</dbReference>
<evidence type="ECO:0000256" key="4">
    <source>
        <dbReference type="ARBA" id="ARBA00041057"/>
    </source>
</evidence>
<comment type="similarity">
    <text evidence="1">Belongs to the ADP-ribosylglycohydrolase family.</text>
</comment>
<keyword evidence="3" id="KW-0378">Hydrolase</keyword>
<evidence type="ECO:0000256" key="6">
    <source>
        <dbReference type="ARBA" id="ARBA00042471"/>
    </source>
</evidence>
<accession>A0A061QZ08</accession>
<feature type="compositionally biased region" description="Basic and acidic residues" evidence="13">
    <location>
        <begin position="411"/>
        <end position="429"/>
    </location>
</feature>
<name>A0A061QZ08_9CHLO</name>
<dbReference type="InterPro" id="IPR036705">
    <property type="entry name" value="Ribosyl_crysJ1_sf"/>
</dbReference>
<comment type="cofactor">
    <cofactor evidence="12">
        <name>Mg(2+)</name>
        <dbReference type="ChEBI" id="CHEBI:18420"/>
    </cofactor>
    <text evidence="12">Binds 2 magnesium ions per subunit.</text>
</comment>
<dbReference type="EC" id="3.2.1.143" evidence="2"/>
<evidence type="ECO:0000256" key="11">
    <source>
        <dbReference type="ARBA" id="ARBA00049015"/>
    </source>
</evidence>
<feature type="region of interest" description="Disordered" evidence="13">
    <location>
        <begin position="363"/>
        <end position="435"/>
    </location>
</feature>
<organism evidence="14">
    <name type="scientific">Tetraselmis sp. GSL018</name>
    <dbReference type="NCBI Taxonomy" id="582737"/>
    <lineage>
        <taxon>Eukaryota</taxon>
        <taxon>Viridiplantae</taxon>
        <taxon>Chlorophyta</taxon>
        <taxon>core chlorophytes</taxon>
        <taxon>Chlorodendrophyceae</taxon>
        <taxon>Chlorodendrales</taxon>
        <taxon>Chlorodendraceae</taxon>
        <taxon>Tetraselmis</taxon>
    </lineage>
</organism>
<evidence type="ECO:0000256" key="8">
    <source>
        <dbReference type="ARBA" id="ARBA00042850"/>
    </source>
</evidence>
<evidence type="ECO:0000256" key="3">
    <source>
        <dbReference type="ARBA" id="ARBA00022801"/>
    </source>
</evidence>
<reference evidence="14" key="1">
    <citation type="submission" date="2014-05" db="EMBL/GenBank/DDBJ databases">
        <title>The transcriptome of the halophilic microalga Tetraselmis sp. GSL018 isolated from the Great Salt Lake, Utah.</title>
        <authorList>
            <person name="Jinkerson R.E."/>
            <person name="D'Adamo S."/>
            <person name="Posewitz M.C."/>
        </authorList>
    </citation>
    <scope>NUCLEOTIDE SEQUENCE</scope>
    <source>
        <strain evidence="14">GSL018</strain>
    </source>
</reference>
<dbReference type="PANTHER" id="PTHR16222:SF24">
    <property type="entry name" value="ADP-RIBOSYLHYDROLASE ARH3"/>
    <property type="match status" value="1"/>
</dbReference>
<evidence type="ECO:0000256" key="12">
    <source>
        <dbReference type="PIRSR" id="PIRSR605502-1"/>
    </source>
</evidence>
<feature type="binding site" evidence="12">
    <location>
        <position position="169"/>
    </location>
    <ligand>
        <name>Mg(2+)</name>
        <dbReference type="ChEBI" id="CHEBI:18420"/>
        <label>1</label>
    </ligand>
</feature>
<dbReference type="InterPro" id="IPR005502">
    <property type="entry name" value="Ribosyl_crysJ1"/>
</dbReference>
<evidence type="ECO:0000256" key="7">
    <source>
        <dbReference type="ARBA" id="ARBA00042722"/>
    </source>
</evidence>
<evidence type="ECO:0000256" key="10">
    <source>
        <dbReference type="ARBA" id="ARBA00043193"/>
    </source>
</evidence>
<proteinExistence type="inferred from homology"/>
<dbReference type="AlphaFoldDB" id="A0A061QZ08"/>
<keyword evidence="12" id="KW-0479">Metal-binding</keyword>
<dbReference type="Pfam" id="PF03747">
    <property type="entry name" value="ADP_ribosyl_GH"/>
    <property type="match status" value="1"/>
</dbReference>
<dbReference type="PANTHER" id="PTHR16222">
    <property type="entry name" value="ADP-RIBOSYLGLYCOHYDROLASE"/>
    <property type="match status" value="1"/>
</dbReference>
<dbReference type="SUPFAM" id="SSF101478">
    <property type="entry name" value="ADP-ribosylglycohydrolase"/>
    <property type="match status" value="1"/>
</dbReference>
<evidence type="ECO:0000256" key="5">
    <source>
        <dbReference type="ARBA" id="ARBA00042398"/>
    </source>
</evidence>
<sequence>SDPSLTDNSPSSAQESGYVNIREISVGSPVGLQGAAPSTSIFSQGLPRQEHAFTPSLQPVVLHPQQSHLCRSGCGRPVRPGIDRHGNAFTACCRGCAIGQGHEPGCCPSGSGLYEDPETSTAVGIFLASACGDALGAAVIGFTENQIKESFPRGLTQFRDARLPKGMYTDCTQLTVALALSLLECQQSDAQRATHWYCKIFDSWRGYSKHIVELLRRLSTGELHYSHSARWSLPEGSHGNGGAVRIWPVGFVYRYCQVELLKEAVRSALLCTHVHPLAVDGAYVQAAAIAILSRTRIRSEGGDSDFDLTPWELMEKLKDFAETDEMLEKLSAIQHGLEQLQSGDMQQEQELCRQLRAQISEPFQIKASPRGGRGSRLVRDGDLCTGMPRRSARRSQTWLELDSRQLVQQPREQHERPRPYHEHRGKTNTDPEPAVGKFAARSIRSGGGTGPWIQEVDNCVPSLLRRNIAPPKK</sequence>
<protein>
    <recommendedName>
        <fullName evidence="4">ADP-ribosylhydrolase ARH3</fullName>
        <ecNumber evidence="2">3.2.1.143</ecNumber>
    </recommendedName>
    <alternativeName>
        <fullName evidence="5">ADP-ribose glycohydrolase ARH3</fullName>
    </alternativeName>
    <alternativeName>
        <fullName evidence="6">ADP-ribosylhydrolase 3</fullName>
    </alternativeName>
    <alternativeName>
        <fullName evidence="9">O-acetyl-ADP-ribose deacetylase ARH3</fullName>
    </alternativeName>
    <alternativeName>
        <fullName evidence="10">Poly(ADP-ribose) glycohydrolase ARH3</fullName>
    </alternativeName>
    <alternativeName>
        <fullName evidence="8">[Protein ADP-ribosylarginine] hydrolase-like protein 2</fullName>
    </alternativeName>
    <alternativeName>
        <fullName evidence="7">[Protein ADP-ribosylserine] hydrolase</fullName>
    </alternativeName>
</protein>
<dbReference type="GO" id="GO:0046872">
    <property type="term" value="F:metal ion binding"/>
    <property type="evidence" value="ECO:0007669"/>
    <property type="project" value="UniProtKB-KW"/>
</dbReference>
<comment type="catalytic activity">
    <reaction evidence="11">
        <text>alpha-NAD(+) + H2O = ADP-D-ribose + nicotinamide + H(+)</text>
        <dbReference type="Rhea" id="RHEA:68792"/>
        <dbReference type="ChEBI" id="CHEBI:15377"/>
        <dbReference type="ChEBI" id="CHEBI:15378"/>
        <dbReference type="ChEBI" id="CHEBI:17154"/>
        <dbReference type="ChEBI" id="CHEBI:57967"/>
        <dbReference type="ChEBI" id="CHEBI:77017"/>
    </reaction>
</comment>
<evidence type="ECO:0000256" key="9">
    <source>
        <dbReference type="ARBA" id="ARBA00043187"/>
    </source>
</evidence>
<feature type="binding site" evidence="12">
    <location>
        <position position="170"/>
    </location>
    <ligand>
        <name>Mg(2+)</name>
        <dbReference type="ChEBI" id="CHEBI:18420"/>
        <label>1</label>
    </ligand>
</feature>
<evidence type="ECO:0000256" key="13">
    <source>
        <dbReference type="SAM" id="MobiDB-lite"/>
    </source>
</evidence>
<feature type="non-terminal residue" evidence="14">
    <location>
        <position position="1"/>
    </location>
</feature>
<evidence type="ECO:0000256" key="2">
    <source>
        <dbReference type="ARBA" id="ARBA00012255"/>
    </source>
</evidence>
<dbReference type="InterPro" id="IPR050792">
    <property type="entry name" value="ADP-ribosylglycohydrolase"/>
</dbReference>
<dbReference type="EMBL" id="GBEZ01023344">
    <property type="protein sequence ID" value="JAC63536.1"/>
    <property type="molecule type" value="Transcribed_RNA"/>
</dbReference>
<evidence type="ECO:0000313" key="14">
    <source>
        <dbReference type="EMBL" id="JAC63536.1"/>
    </source>
</evidence>